<evidence type="ECO:0000313" key="2">
    <source>
        <dbReference type="Proteomes" id="UP000296049"/>
    </source>
</evidence>
<organism evidence="1 2">
    <name type="scientific">Anas platyrhynchos</name>
    <name type="common">Mallard</name>
    <name type="synonym">Anas boschas</name>
    <dbReference type="NCBI Taxonomy" id="8839"/>
    <lineage>
        <taxon>Eukaryota</taxon>
        <taxon>Metazoa</taxon>
        <taxon>Chordata</taxon>
        <taxon>Craniata</taxon>
        <taxon>Vertebrata</taxon>
        <taxon>Euteleostomi</taxon>
        <taxon>Archelosauria</taxon>
        <taxon>Archosauria</taxon>
        <taxon>Dinosauria</taxon>
        <taxon>Saurischia</taxon>
        <taxon>Theropoda</taxon>
        <taxon>Coelurosauria</taxon>
        <taxon>Aves</taxon>
        <taxon>Neognathae</taxon>
        <taxon>Galloanserae</taxon>
        <taxon>Anseriformes</taxon>
        <taxon>Anatidae</taxon>
        <taxon>Anatinae</taxon>
        <taxon>Anas</taxon>
    </lineage>
</organism>
<dbReference type="EMBL" id="KB742680">
    <property type="protein sequence ID" value="EOB05565.1"/>
    <property type="molecule type" value="Genomic_DNA"/>
</dbReference>
<proteinExistence type="predicted"/>
<gene>
    <name evidence="1" type="ORF">Anapl_06918</name>
</gene>
<dbReference type="AlphaFoldDB" id="R0LUV1"/>
<dbReference type="Proteomes" id="UP000296049">
    <property type="component" value="Unassembled WGS sequence"/>
</dbReference>
<reference evidence="2" key="1">
    <citation type="journal article" date="2013" name="Nat. Genet.">
        <title>The duck genome and transcriptome provide insight into an avian influenza virus reservoir species.</title>
        <authorList>
            <person name="Huang Y."/>
            <person name="Li Y."/>
            <person name="Burt D.W."/>
            <person name="Chen H."/>
            <person name="Zhang Y."/>
            <person name="Qian W."/>
            <person name="Kim H."/>
            <person name="Gan S."/>
            <person name="Zhao Y."/>
            <person name="Li J."/>
            <person name="Yi K."/>
            <person name="Feng H."/>
            <person name="Zhu P."/>
            <person name="Li B."/>
            <person name="Liu Q."/>
            <person name="Fairley S."/>
            <person name="Magor K.E."/>
            <person name="Du Z."/>
            <person name="Hu X."/>
            <person name="Goodman L."/>
            <person name="Tafer H."/>
            <person name="Vignal A."/>
            <person name="Lee T."/>
            <person name="Kim K.W."/>
            <person name="Sheng Z."/>
            <person name="An Y."/>
            <person name="Searle S."/>
            <person name="Herrero J."/>
            <person name="Groenen M.A."/>
            <person name="Crooijmans R.P."/>
            <person name="Faraut T."/>
            <person name="Cai Q."/>
            <person name="Webster R.G."/>
            <person name="Aldridge J.R."/>
            <person name="Warren W.C."/>
            <person name="Bartschat S."/>
            <person name="Kehr S."/>
            <person name="Marz M."/>
            <person name="Stadler P.F."/>
            <person name="Smith J."/>
            <person name="Kraus R.H."/>
            <person name="Zhao Y."/>
            <person name="Ren L."/>
            <person name="Fei J."/>
            <person name="Morisson M."/>
            <person name="Kaiser P."/>
            <person name="Griffin D.K."/>
            <person name="Rao M."/>
            <person name="Pitel F."/>
            <person name="Wang J."/>
            <person name="Li N."/>
        </authorList>
    </citation>
    <scope>NUCLEOTIDE SEQUENCE [LARGE SCALE GENOMIC DNA]</scope>
</reference>
<keyword evidence="2" id="KW-1185">Reference proteome</keyword>
<sequence length="239" mass="26531">MRDEDLLQLRAEEIHQPWHHCTHMWALASRAALLVEENSSQFMTTVVQQVLEFICIYRIVTKTRELLQRSVAFLFSASNGRYGYAYFRKLTVPLVQKSVGSVVRLSIPAVLPPFSIVPRGMNIDGVGQGKLAETLPKGLFSFYEESKKSVSKVDVTGGAKGRNWEDIFVHSNEDDVKPDFGWDSPCASALDDLKPRDGASIPRNSPCEIPTAVEETRSEGLRADPVFARGGADTQAVSF</sequence>
<accession>R0LUV1</accession>
<protein>
    <submittedName>
        <fullName evidence="1">Uncharacterized protein</fullName>
    </submittedName>
</protein>
<name>R0LUV1_ANAPL</name>
<evidence type="ECO:0000313" key="1">
    <source>
        <dbReference type="EMBL" id="EOB05565.1"/>
    </source>
</evidence>